<dbReference type="InterPro" id="IPR013096">
    <property type="entry name" value="Cupin_2"/>
</dbReference>
<dbReference type="OrthoDB" id="9814751at2"/>
<dbReference type="Gene3D" id="1.10.260.40">
    <property type="entry name" value="lambda repressor-like DNA-binding domains"/>
    <property type="match status" value="1"/>
</dbReference>
<dbReference type="SUPFAM" id="SSF47413">
    <property type="entry name" value="lambda repressor-like DNA-binding domains"/>
    <property type="match status" value="1"/>
</dbReference>
<dbReference type="Gene3D" id="2.60.120.10">
    <property type="entry name" value="Jelly Rolls"/>
    <property type="match status" value="1"/>
</dbReference>
<dbReference type="GO" id="GO:0003700">
    <property type="term" value="F:DNA-binding transcription factor activity"/>
    <property type="evidence" value="ECO:0007669"/>
    <property type="project" value="TreeGrafter"/>
</dbReference>
<dbReference type="InterPro" id="IPR050807">
    <property type="entry name" value="TransReg_Diox_bact_type"/>
</dbReference>
<dbReference type="GO" id="GO:0005829">
    <property type="term" value="C:cytosol"/>
    <property type="evidence" value="ECO:0007669"/>
    <property type="project" value="TreeGrafter"/>
</dbReference>
<dbReference type="InterPro" id="IPR014710">
    <property type="entry name" value="RmlC-like_jellyroll"/>
</dbReference>
<dbReference type="CDD" id="cd02209">
    <property type="entry name" value="cupin_XRE_C"/>
    <property type="match status" value="1"/>
</dbReference>
<dbReference type="PANTHER" id="PTHR46797:SF1">
    <property type="entry name" value="METHYLPHOSPHONATE SYNTHASE"/>
    <property type="match status" value="1"/>
</dbReference>
<organism evidence="3 4">
    <name type="scientific">Rhodovarius crocodyli</name>
    <dbReference type="NCBI Taxonomy" id="1979269"/>
    <lineage>
        <taxon>Bacteria</taxon>
        <taxon>Pseudomonadati</taxon>
        <taxon>Pseudomonadota</taxon>
        <taxon>Alphaproteobacteria</taxon>
        <taxon>Acetobacterales</taxon>
        <taxon>Roseomonadaceae</taxon>
        <taxon>Rhodovarius</taxon>
    </lineage>
</organism>
<reference evidence="3 4" key="1">
    <citation type="submission" date="2019-01" db="EMBL/GenBank/DDBJ databases">
        <authorList>
            <person name="Chen W.-M."/>
        </authorList>
    </citation>
    <scope>NUCLEOTIDE SEQUENCE [LARGE SCALE GENOMIC DNA]</scope>
    <source>
        <strain evidence="3 4">CCP-6</strain>
    </source>
</reference>
<keyword evidence="1" id="KW-0238">DNA-binding</keyword>
<evidence type="ECO:0000256" key="1">
    <source>
        <dbReference type="ARBA" id="ARBA00023125"/>
    </source>
</evidence>
<sequence>MPATTLGPRVKAMRLRQGLTLETLAQRTGLTRSFLSKVERSATTPSITTALKLASAFGIGVGQLLGEATDLHAVSVLRMADRRSFMGGGPDDYTPLAPGRPLKAMEPFLVTPPLEFREGPLGRHSGDEFMLVLKGRVELSFDGRSIVLEAGDTAYFDASLPHRSRSLGSRPAEVLTVIATPPSETPEES</sequence>
<proteinExistence type="predicted"/>
<evidence type="ECO:0000259" key="2">
    <source>
        <dbReference type="PROSITE" id="PS50943"/>
    </source>
</evidence>
<gene>
    <name evidence="3" type="ORF">EOD42_19135</name>
</gene>
<keyword evidence="4" id="KW-1185">Reference proteome</keyword>
<comment type="caution">
    <text evidence="3">The sequence shown here is derived from an EMBL/GenBank/DDBJ whole genome shotgun (WGS) entry which is preliminary data.</text>
</comment>
<accession>A0A437M3P4</accession>
<dbReference type="Pfam" id="PF07883">
    <property type="entry name" value="Cupin_2"/>
    <property type="match status" value="1"/>
</dbReference>
<dbReference type="SUPFAM" id="SSF51182">
    <property type="entry name" value="RmlC-like cupins"/>
    <property type="match status" value="1"/>
</dbReference>
<evidence type="ECO:0000313" key="3">
    <source>
        <dbReference type="EMBL" id="RVT92327.1"/>
    </source>
</evidence>
<dbReference type="SMART" id="SM00530">
    <property type="entry name" value="HTH_XRE"/>
    <property type="match status" value="1"/>
</dbReference>
<evidence type="ECO:0000313" key="4">
    <source>
        <dbReference type="Proteomes" id="UP000282957"/>
    </source>
</evidence>
<dbReference type="GO" id="GO:0003677">
    <property type="term" value="F:DNA binding"/>
    <property type="evidence" value="ECO:0007669"/>
    <property type="project" value="UniProtKB-KW"/>
</dbReference>
<dbReference type="InterPro" id="IPR011051">
    <property type="entry name" value="RmlC_Cupin_sf"/>
</dbReference>
<dbReference type="InterPro" id="IPR010982">
    <property type="entry name" value="Lambda_DNA-bd_dom_sf"/>
</dbReference>
<dbReference type="RefSeq" id="WP_127789181.1">
    <property type="nucleotide sequence ID" value="NZ_SACL01000007.1"/>
</dbReference>
<dbReference type="Proteomes" id="UP000282957">
    <property type="component" value="Unassembled WGS sequence"/>
</dbReference>
<dbReference type="InterPro" id="IPR001387">
    <property type="entry name" value="Cro/C1-type_HTH"/>
</dbReference>
<dbReference type="PROSITE" id="PS50943">
    <property type="entry name" value="HTH_CROC1"/>
    <property type="match status" value="1"/>
</dbReference>
<dbReference type="CDD" id="cd00093">
    <property type="entry name" value="HTH_XRE"/>
    <property type="match status" value="1"/>
</dbReference>
<dbReference type="AlphaFoldDB" id="A0A437M3P4"/>
<protein>
    <submittedName>
        <fullName evidence="3">XRE family transcriptional regulator</fullName>
    </submittedName>
</protein>
<feature type="domain" description="HTH cro/C1-type" evidence="2">
    <location>
        <begin position="10"/>
        <end position="64"/>
    </location>
</feature>
<dbReference type="Pfam" id="PF01381">
    <property type="entry name" value="HTH_3"/>
    <property type="match status" value="1"/>
</dbReference>
<dbReference type="PANTHER" id="PTHR46797">
    <property type="entry name" value="HTH-TYPE TRANSCRIPTIONAL REGULATOR"/>
    <property type="match status" value="1"/>
</dbReference>
<name>A0A437M3P4_9PROT</name>
<dbReference type="EMBL" id="SACL01000007">
    <property type="protein sequence ID" value="RVT92327.1"/>
    <property type="molecule type" value="Genomic_DNA"/>
</dbReference>